<protein>
    <submittedName>
        <fullName evidence="1">Uncharacterized protein</fullName>
    </submittedName>
</protein>
<name>A0A6G3TB40_9ACTN</name>
<dbReference type="Proteomes" id="UP000475666">
    <property type="component" value="Unassembled WGS sequence"/>
</dbReference>
<comment type="caution">
    <text evidence="1">The sequence shown here is derived from an EMBL/GenBank/DDBJ whole genome shotgun (WGS) entry which is preliminary data.</text>
</comment>
<organism evidence="1 2">
    <name type="scientific">Streptomyces rubrogriseus</name>
    <dbReference type="NCBI Taxonomy" id="194673"/>
    <lineage>
        <taxon>Bacteria</taxon>
        <taxon>Bacillati</taxon>
        <taxon>Actinomycetota</taxon>
        <taxon>Actinomycetes</taxon>
        <taxon>Kitasatosporales</taxon>
        <taxon>Streptomycetaceae</taxon>
        <taxon>Streptomyces</taxon>
        <taxon>Streptomyces violaceoruber group</taxon>
    </lineage>
</organism>
<reference evidence="1 2" key="1">
    <citation type="submission" date="2020-01" db="EMBL/GenBank/DDBJ databases">
        <title>Insect and environment-associated Actinomycetes.</title>
        <authorList>
            <person name="Currrie C."/>
            <person name="Chevrette M."/>
            <person name="Carlson C."/>
            <person name="Stubbendieck R."/>
            <person name="Wendt-Pienkowski E."/>
        </authorList>
    </citation>
    <scope>NUCLEOTIDE SEQUENCE [LARGE SCALE GENOMIC DNA]</scope>
    <source>
        <strain evidence="1 2">SID7739</strain>
    </source>
</reference>
<gene>
    <name evidence="1" type="ORF">G3I66_08625</name>
</gene>
<sequence length="92" mass="9896">MPASRVSAEAIAARLLAVGLTARMEERDRCTSVEAEVPESLSAESWREVLEVLAEADRFGLHATSLNGRTLWAVVRKAAPTTGDVGGPSYQR</sequence>
<evidence type="ECO:0000313" key="2">
    <source>
        <dbReference type="Proteomes" id="UP000475666"/>
    </source>
</evidence>
<dbReference type="AlphaFoldDB" id="A0A6G3TB40"/>
<dbReference type="RefSeq" id="WP_164272362.1">
    <property type="nucleotide sequence ID" value="NZ_JAAGMQ010000231.1"/>
</dbReference>
<proteinExistence type="predicted"/>
<accession>A0A6G3TB40</accession>
<evidence type="ECO:0000313" key="1">
    <source>
        <dbReference type="EMBL" id="NEC33241.1"/>
    </source>
</evidence>
<dbReference type="EMBL" id="JAAGMQ010000231">
    <property type="protein sequence ID" value="NEC33241.1"/>
    <property type="molecule type" value="Genomic_DNA"/>
</dbReference>